<feature type="chain" id="PRO_5045526124" evidence="1">
    <location>
        <begin position="29"/>
        <end position="54"/>
    </location>
</feature>
<keyword evidence="1" id="KW-0732">Signal</keyword>
<gene>
    <name evidence="2" type="ORF">POM99_20295</name>
</gene>
<sequence length="54" mass="5570">MTVKTVLRAAVIALAAASTPFASAPAYAGEGHWSVGHGVQCRVILGFVICSKRV</sequence>
<dbReference type="Proteomes" id="UP001222770">
    <property type="component" value="Unassembled WGS sequence"/>
</dbReference>
<protein>
    <submittedName>
        <fullName evidence="2">Uncharacterized protein</fullName>
    </submittedName>
</protein>
<comment type="caution">
    <text evidence="2">The sequence shown here is derived from an EMBL/GenBank/DDBJ whole genome shotgun (WGS) entry which is preliminary data.</text>
</comment>
<keyword evidence="3" id="KW-1185">Reference proteome</keyword>
<reference evidence="2 3" key="1">
    <citation type="submission" date="2023-03" db="EMBL/GenBank/DDBJ databases">
        <title>Novosphingobium cyanobacteriorum sp. nov., isolated from a eutrophic reservoir during the Microcystis bloom period.</title>
        <authorList>
            <person name="Kang M."/>
            <person name="Le V."/>
            <person name="Ko S.-R."/>
            <person name="Lee S.-A."/>
            <person name="Ahn C.-Y."/>
        </authorList>
    </citation>
    <scope>NUCLEOTIDE SEQUENCE [LARGE SCALE GENOMIC DNA]</scope>
    <source>
        <strain evidence="2 3">HBC54</strain>
    </source>
</reference>
<organism evidence="2 3">
    <name type="scientific">Novosphingobium cyanobacteriorum</name>
    <dbReference type="NCBI Taxonomy" id="3024215"/>
    <lineage>
        <taxon>Bacteria</taxon>
        <taxon>Pseudomonadati</taxon>
        <taxon>Pseudomonadota</taxon>
        <taxon>Alphaproteobacteria</taxon>
        <taxon>Sphingomonadales</taxon>
        <taxon>Sphingomonadaceae</taxon>
        <taxon>Novosphingobium</taxon>
    </lineage>
</organism>
<accession>A0ABT6CPZ1</accession>
<dbReference type="EMBL" id="JAROCY010000030">
    <property type="protein sequence ID" value="MDF8335554.1"/>
    <property type="molecule type" value="Genomic_DNA"/>
</dbReference>
<evidence type="ECO:0000313" key="2">
    <source>
        <dbReference type="EMBL" id="MDF8335554.1"/>
    </source>
</evidence>
<evidence type="ECO:0000313" key="3">
    <source>
        <dbReference type="Proteomes" id="UP001222770"/>
    </source>
</evidence>
<feature type="signal peptide" evidence="1">
    <location>
        <begin position="1"/>
        <end position="28"/>
    </location>
</feature>
<proteinExistence type="predicted"/>
<evidence type="ECO:0000256" key="1">
    <source>
        <dbReference type="SAM" id="SignalP"/>
    </source>
</evidence>
<dbReference type="RefSeq" id="WP_277280517.1">
    <property type="nucleotide sequence ID" value="NZ_JAROCY010000030.1"/>
</dbReference>
<name>A0ABT6CPZ1_9SPHN</name>